<dbReference type="OrthoDB" id="10267033at2759"/>
<evidence type="ECO:0000256" key="7">
    <source>
        <dbReference type="ARBA" id="ARBA00023054"/>
    </source>
</evidence>
<evidence type="ECO:0000256" key="10">
    <source>
        <dbReference type="SAM" id="MobiDB-lite"/>
    </source>
</evidence>
<feature type="domain" description="Exocyst complex component EXOC6/Sec15 N-terminal" evidence="14">
    <location>
        <begin position="396"/>
        <end position="452"/>
    </location>
</feature>
<dbReference type="InterPro" id="IPR035913">
    <property type="entry name" value="RPB5-like_sf"/>
</dbReference>
<organism evidence="15 16">
    <name type="scientific">Rhododendron simsii</name>
    <name type="common">Sims's rhododendron</name>
    <dbReference type="NCBI Taxonomy" id="118357"/>
    <lineage>
        <taxon>Eukaryota</taxon>
        <taxon>Viridiplantae</taxon>
        <taxon>Streptophyta</taxon>
        <taxon>Embryophyta</taxon>
        <taxon>Tracheophyta</taxon>
        <taxon>Spermatophyta</taxon>
        <taxon>Magnoliopsida</taxon>
        <taxon>eudicotyledons</taxon>
        <taxon>Gunneridae</taxon>
        <taxon>Pentapetalae</taxon>
        <taxon>asterids</taxon>
        <taxon>Ericales</taxon>
        <taxon>Ericaceae</taxon>
        <taxon>Ericoideae</taxon>
        <taxon>Rhodoreae</taxon>
        <taxon>Rhododendron</taxon>
    </lineage>
</organism>
<protein>
    <recommendedName>
        <fullName evidence="17">Exocyst complex component</fullName>
    </recommendedName>
</protein>
<dbReference type="GO" id="GO:0006351">
    <property type="term" value="P:DNA-templated transcription"/>
    <property type="evidence" value="ECO:0007669"/>
    <property type="project" value="InterPro"/>
</dbReference>
<evidence type="ECO:0000256" key="5">
    <source>
        <dbReference type="ARBA" id="ARBA00022483"/>
    </source>
</evidence>
<evidence type="ECO:0000259" key="14">
    <source>
        <dbReference type="Pfam" id="PF20651"/>
    </source>
</evidence>
<evidence type="ECO:0008006" key="17">
    <source>
        <dbReference type="Google" id="ProtNLM"/>
    </source>
</evidence>
<evidence type="ECO:0000256" key="2">
    <source>
        <dbReference type="ARBA" id="ARBA00004514"/>
    </source>
</evidence>
<evidence type="ECO:0000256" key="8">
    <source>
        <dbReference type="ARBA" id="ARBA00025765"/>
    </source>
</evidence>
<dbReference type="InterPro" id="IPR036710">
    <property type="entry name" value="RNA_pol_Rpb5_N_sf"/>
</dbReference>
<feature type="domain" description="Exocyst complex subunit EXOC6/Sec15 C-terminal" evidence="13">
    <location>
        <begin position="718"/>
        <end position="1070"/>
    </location>
</feature>
<comment type="caution">
    <text evidence="15">The sequence shown here is derived from an EMBL/GenBank/DDBJ whole genome shotgun (WGS) entry which is preliminary data.</text>
</comment>
<feature type="region of interest" description="Disordered" evidence="10">
    <location>
        <begin position="1"/>
        <end position="32"/>
    </location>
</feature>
<comment type="similarity">
    <text evidence="8">Belongs to the archaeal Rpo5/eukaryotic RPB5 RNA polymerase subunit family.</text>
</comment>
<comment type="similarity">
    <text evidence="3">Belongs to the SEC15 family.</text>
</comment>
<comment type="function">
    <text evidence="9">Component of the exocyst complex involved in the docking of exocytic vesicles with fusion sites on the plasma membrane during regulated or polarized secretion. Involved in polarized cell growth and organ morphogenesis. During cytokinesis, involved in cell plate initiation, cell plate maturation and formation of new primary cell wall.</text>
</comment>
<dbReference type="GO" id="GO:0006893">
    <property type="term" value="P:Golgi to plasma membrane transport"/>
    <property type="evidence" value="ECO:0007669"/>
    <property type="project" value="TreeGrafter"/>
</dbReference>
<dbReference type="InterPro" id="IPR005571">
    <property type="entry name" value="RNA_pol_Rpb5_N"/>
</dbReference>
<reference evidence="15" key="1">
    <citation type="submission" date="2019-11" db="EMBL/GenBank/DDBJ databases">
        <authorList>
            <person name="Liu Y."/>
            <person name="Hou J."/>
            <person name="Li T.-Q."/>
            <person name="Guan C.-H."/>
            <person name="Wu X."/>
            <person name="Wu H.-Z."/>
            <person name="Ling F."/>
            <person name="Zhang R."/>
            <person name="Shi X.-G."/>
            <person name="Ren J.-P."/>
            <person name="Chen E.-F."/>
            <person name="Sun J.-M."/>
        </authorList>
    </citation>
    <scope>NUCLEOTIDE SEQUENCE</scope>
    <source>
        <strain evidence="15">Adult_tree_wgs_1</strain>
        <tissue evidence="15">Leaves</tissue>
    </source>
</reference>
<evidence type="ECO:0000256" key="4">
    <source>
        <dbReference type="ARBA" id="ARBA00022448"/>
    </source>
</evidence>
<evidence type="ECO:0000259" key="11">
    <source>
        <dbReference type="Pfam" id="PF01191"/>
    </source>
</evidence>
<dbReference type="InterPro" id="IPR000783">
    <property type="entry name" value="RNA_pol_subH/Rpb5_C"/>
</dbReference>
<sequence length="1107" mass="125551">MDPMEDDTEQQQPQPQQQQRQQDMDLNGEPYSRCLSSYVDEGSTESHRYYLSRRTLLEMLRDRGYSVPAAEIEMSLQDFRSIHGQTPDIERLRISASRRSDSLDKILVIFCGPGIVKVNVIRIIGTMIGNKDSLSRLILVVQNRVTNQAMKAMDLFSFKVEVFQITELLVNITKHALKPKHRVLTGEEKKKLLKKFSLEEKQLPRMLQKDAISRYYGLEKGQVVKVTYSGDITESHVTYRCVCNREQMKLVRESVWSMPTQGKITQLHLESSQKFHIVKGRNRRILHGVPIPLAAGSHNGSAKEHGDRNPGGEDSLCVNNSSSSRWYPCLLTQVRPAMVKVIGTMSAKPKRRIVAENGDTTGEDLVLATLIGNGEDLGPMVKHAFETGRPETLLHQLKIVAKKKEVEIEELCKLHYEEFILAVDELRGVLVDAEELKSDLTGDNFRVQEVGYCSSSQTRGSPRILLNQEECRFYPALKTIDLIEKTYLLNIPVKALRVLIEKRIPVIKLHIEKKVTSLVNEWLVHIRSTAKEIGQTAIGYAASARQRDEDMLARQRKAEEQSCSGFGDIIYTLDVEDIDEDSILKFDLTPLYRAYHIHTCLGLQEQFREYYYKNRLLQLSSDLQISSALSFLESHQTFLAQIAGYFIVEDRVLRTAGGLLLPNQVETMWETAVAKVTVVLEEQFLQMDSASHLLLVKDYLTLLGTTLRQYGYEVSPILDTLNTSHGKYHNLLLAECRQQITDVLSNDTFEQMVMKKESDYQTNVLMFHLQGSDIMPAFPYIAPFSCMVPDCCRIVRSFIKDSVNYLSYGNQMNVFNFVRKYLDKLLIDVLNEAILNTIHSGTTGVSRAMQIAANIAVLERACDFFLQQAAQQCGIPIRSVERPHASLTAKVVLKTSRDAAYIAMLNLVNSKLDEFMALTENVNWTPDDTSPNAHDYINEVVIYLDSVMSTAQQILPLDALFKVGSGALEHISNSIVAAFLSDSVKRFSANAVMGINNDLKALESFADERFHSAGLSEIYKEGSFRGFLIEARQLLNLLLSSQPENFMNPVIREKNYNTLDYKMVATICEKFKDSPDRLFGSLSSRNTKQSSRKKSMDVLKKRLRDFN</sequence>
<dbReference type="GO" id="GO:0055029">
    <property type="term" value="C:nuclear DNA-directed RNA polymerase complex"/>
    <property type="evidence" value="ECO:0007669"/>
    <property type="project" value="UniProtKB-ARBA"/>
</dbReference>
<feature type="domain" description="RNA polymerase subunit H/Rpb5 C-terminal" evidence="11">
    <location>
        <begin position="170"/>
        <end position="242"/>
    </location>
</feature>
<evidence type="ECO:0000256" key="3">
    <source>
        <dbReference type="ARBA" id="ARBA00007944"/>
    </source>
</evidence>
<dbReference type="AlphaFoldDB" id="A0A834FTJ3"/>
<feature type="compositionally biased region" description="Basic and acidic residues" evidence="10">
    <location>
        <begin position="301"/>
        <end position="311"/>
    </location>
</feature>
<dbReference type="InterPro" id="IPR042044">
    <property type="entry name" value="EXOC6PINT-1/Sec15/Tip20_C_dom2"/>
</dbReference>
<proteinExistence type="inferred from homology"/>
<dbReference type="GO" id="GO:0006886">
    <property type="term" value="P:intracellular protein transport"/>
    <property type="evidence" value="ECO:0007669"/>
    <property type="project" value="InterPro"/>
</dbReference>
<dbReference type="GO" id="GO:0009860">
    <property type="term" value="P:pollen tube growth"/>
    <property type="evidence" value="ECO:0007669"/>
    <property type="project" value="UniProtKB-ARBA"/>
</dbReference>
<dbReference type="InterPro" id="IPR046361">
    <property type="entry name" value="EXOC6/Sec15_C"/>
</dbReference>
<dbReference type="FunFam" id="1.20.58.670:FF:000002">
    <property type="entry name" value="Exocyst complex component"/>
    <property type="match status" value="1"/>
</dbReference>
<dbReference type="Pfam" id="PF04091">
    <property type="entry name" value="Sec15_C"/>
    <property type="match status" value="1"/>
</dbReference>
<dbReference type="Pfam" id="PF01191">
    <property type="entry name" value="RNA_pol_Rpb5_C"/>
    <property type="match status" value="1"/>
</dbReference>
<dbReference type="InterPro" id="IPR042045">
    <property type="entry name" value="EXOC6/Sec15_C_dom1"/>
</dbReference>
<dbReference type="GO" id="GO:0016020">
    <property type="term" value="C:membrane"/>
    <property type="evidence" value="ECO:0007669"/>
    <property type="project" value="TreeGrafter"/>
</dbReference>
<dbReference type="GO" id="GO:0005829">
    <property type="term" value="C:cytosol"/>
    <property type="evidence" value="ECO:0007669"/>
    <property type="project" value="UniProtKB-SubCell"/>
</dbReference>
<dbReference type="Gene3D" id="1.20.58.670">
    <property type="entry name" value="Dsl1p vesicle tethering complex, Tip20p subunit, domain D"/>
    <property type="match status" value="1"/>
</dbReference>
<dbReference type="GO" id="GO:0003677">
    <property type="term" value="F:DNA binding"/>
    <property type="evidence" value="ECO:0007669"/>
    <property type="project" value="InterPro"/>
</dbReference>
<dbReference type="Gene3D" id="3.90.940.20">
    <property type="entry name" value="RPB5-like RNA polymerase subunit"/>
    <property type="match status" value="1"/>
</dbReference>
<dbReference type="InterPro" id="IPR007225">
    <property type="entry name" value="EXOC6/Sec15"/>
</dbReference>
<name>A0A834FTJ3_RHOSS</name>
<evidence type="ECO:0000259" key="13">
    <source>
        <dbReference type="Pfam" id="PF04091"/>
    </source>
</evidence>
<dbReference type="PANTHER" id="PTHR12702">
    <property type="entry name" value="SEC15"/>
    <property type="match status" value="1"/>
</dbReference>
<evidence type="ECO:0000256" key="9">
    <source>
        <dbReference type="ARBA" id="ARBA00053307"/>
    </source>
</evidence>
<keyword evidence="16" id="KW-1185">Reference proteome</keyword>
<dbReference type="Proteomes" id="UP000626092">
    <property type="component" value="Unassembled WGS sequence"/>
</dbReference>
<evidence type="ECO:0000256" key="6">
    <source>
        <dbReference type="ARBA" id="ARBA00022490"/>
    </source>
</evidence>
<dbReference type="GO" id="GO:0000145">
    <property type="term" value="C:exocyst"/>
    <property type="evidence" value="ECO:0007669"/>
    <property type="project" value="TreeGrafter"/>
</dbReference>
<dbReference type="Pfam" id="PF03871">
    <property type="entry name" value="RNA_pol_Rpb5_N"/>
    <property type="match status" value="1"/>
</dbReference>
<dbReference type="InterPro" id="IPR048359">
    <property type="entry name" value="EXOC6_Sec15_N"/>
</dbReference>
<dbReference type="GO" id="GO:0060321">
    <property type="term" value="P:acceptance of pollen"/>
    <property type="evidence" value="ECO:0007669"/>
    <property type="project" value="UniProtKB-ARBA"/>
</dbReference>
<dbReference type="FunFam" id="1.10.357.30:FF:000002">
    <property type="entry name" value="Exocyst complex component"/>
    <property type="match status" value="1"/>
</dbReference>
<evidence type="ECO:0000313" key="16">
    <source>
        <dbReference type="Proteomes" id="UP000626092"/>
    </source>
</evidence>
<gene>
    <name evidence="15" type="ORF">RHSIM_RhsimUnG0219900</name>
</gene>
<evidence type="ECO:0000256" key="1">
    <source>
        <dbReference type="ARBA" id="ARBA00004123"/>
    </source>
</evidence>
<dbReference type="Gene3D" id="1.10.357.30">
    <property type="entry name" value="Exocyst complex subunit Sec15 C-terminal domain, N-terminal subdomain"/>
    <property type="match status" value="1"/>
</dbReference>
<dbReference type="SUPFAM" id="SSF55287">
    <property type="entry name" value="RPB5-like RNA polymerase subunit"/>
    <property type="match status" value="1"/>
</dbReference>
<accession>A0A834FTJ3</accession>
<feature type="domain" description="Exocyst complex component EXOC6/Sec15 N-terminal" evidence="14">
    <location>
        <begin position="470"/>
        <end position="538"/>
    </location>
</feature>
<feature type="region of interest" description="Disordered" evidence="10">
    <location>
        <begin position="296"/>
        <end position="317"/>
    </location>
</feature>
<dbReference type="GO" id="GO:0090522">
    <property type="term" value="P:vesicle tethering involved in exocytosis"/>
    <property type="evidence" value="ECO:0007669"/>
    <property type="project" value="InterPro"/>
</dbReference>
<dbReference type="Pfam" id="PF20651">
    <property type="entry name" value="EXOC6_Sec15_N"/>
    <property type="match status" value="2"/>
</dbReference>
<evidence type="ECO:0000259" key="12">
    <source>
        <dbReference type="Pfam" id="PF03871"/>
    </source>
</evidence>
<dbReference type="PANTHER" id="PTHR12702:SF0">
    <property type="entry name" value="EXOCYST COMPLEX COMPONENT 6"/>
    <property type="match status" value="1"/>
</dbReference>
<keyword evidence="4" id="KW-0813">Transport</keyword>
<dbReference type="SUPFAM" id="SSF53036">
    <property type="entry name" value="Eukaryotic RPB5 N-terminal domain"/>
    <property type="match status" value="1"/>
</dbReference>
<dbReference type="GO" id="GO:0009846">
    <property type="term" value="P:pollen germination"/>
    <property type="evidence" value="ECO:0007669"/>
    <property type="project" value="UniProtKB-ARBA"/>
</dbReference>
<dbReference type="EMBL" id="WJXA01000477">
    <property type="protein sequence ID" value="KAF7112527.1"/>
    <property type="molecule type" value="Genomic_DNA"/>
</dbReference>
<dbReference type="Gene3D" id="3.40.1340.10">
    <property type="entry name" value="RNA polymerase, Rpb5, N-terminal domain"/>
    <property type="match status" value="1"/>
</dbReference>
<dbReference type="FunFam" id="3.90.940.20:FF:000001">
    <property type="entry name" value="DNA-directed RNA polymerases I, II, and III subunit RPABC1"/>
    <property type="match status" value="1"/>
</dbReference>
<feature type="compositionally biased region" description="Low complexity" evidence="10">
    <location>
        <begin position="10"/>
        <end position="21"/>
    </location>
</feature>
<keyword evidence="6" id="KW-0963">Cytoplasm</keyword>
<dbReference type="GO" id="GO:0003899">
    <property type="term" value="F:DNA-directed RNA polymerase activity"/>
    <property type="evidence" value="ECO:0007669"/>
    <property type="project" value="InterPro"/>
</dbReference>
<evidence type="ECO:0000313" key="15">
    <source>
        <dbReference type="EMBL" id="KAF7112527.1"/>
    </source>
</evidence>
<keyword evidence="5" id="KW-0268">Exocytosis</keyword>
<keyword evidence="7" id="KW-0175">Coiled coil</keyword>
<feature type="domain" description="RNA polymerase Rpb5 N-terminal" evidence="12">
    <location>
        <begin position="44"/>
        <end position="124"/>
    </location>
</feature>
<comment type="subcellular location">
    <subcellularLocation>
        <location evidence="2">Cytoplasm</location>
        <location evidence="2">Cytosol</location>
    </subcellularLocation>
    <subcellularLocation>
        <location evidence="1">Nucleus</location>
    </subcellularLocation>
</comment>